<comment type="caution">
    <text evidence="1">The sequence shown here is derived from an EMBL/GenBank/DDBJ whole genome shotgun (WGS) entry which is preliminary data.</text>
</comment>
<proteinExistence type="predicted"/>
<accession>A0A644TBZ0</accession>
<evidence type="ECO:0000313" key="1">
    <source>
        <dbReference type="EMBL" id="MPL64423.1"/>
    </source>
</evidence>
<name>A0A644TBZ0_9ZZZZ</name>
<evidence type="ECO:0008006" key="2">
    <source>
        <dbReference type="Google" id="ProtNLM"/>
    </source>
</evidence>
<organism evidence="1">
    <name type="scientific">bioreactor metagenome</name>
    <dbReference type="NCBI Taxonomy" id="1076179"/>
    <lineage>
        <taxon>unclassified sequences</taxon>
        <taxon>metagenomes</taxon>
        <taxon>ecological metagenomes</taxon>
    </lineage>
</organism>
<gene>
    <name evidence="1" type="ORF">SDC9_10076</name>
</gene>
<reference evidence="1" key="1">
    <citation type="submission" date="2019-08" db="EMBL/GenBank/DDBJ databases">
        <authorList>
            <person name="Kucharzyk K."/>
            <person name="Murdoch R.W."/>
            <person name="Higgins S."/>
            <person name="Loffler F."/>
        </authorList>
    </citation>
    <scope>NUCLEOTIDE SEQUENCE</scope>
</reference>
<sequence length="446" mass="50195">MNKNKAHQFIHTKRVDESGAWYGLDNAGVIMPAVTNSVNTSLFRFEFRLAANIDLDALNRALRDCANRFPYFNVSLKRGFFWYYLDQCKTSPRAYSDQGSPCQDWNINKRGTRMFRIRVQGDRLAGEFSHALTDGFGAMAFMKNLLVRYYALLGVEAGAELGQGDYADIVPVESPVPAEEYEDAYQRYFPGSLPAPEANPRAWHLGGERLPKGSYRIIVGTLELPEILNEAKKRNVTLTGLLGAVYLDALQSLWFAQAEKPRERFISVEIPVNLRQFFASKSNRNFSLFFLLKENLDLGARGFDELVKRSHHRMKIEGDPKSLAMQIARNAGGTRNPIVRAMPLFIKDIAGRILFSVLGESMLSGFISNLGVLRLPPGIAPLVKSIVFSPAPSTTTLTNASVLSWNDKLVISFGSLLRSRQLEQLYFRRLRELGMTVSVYCRADEE</sequence>
<dbReference type="EMBL" id="VSSQ01000025">
    <property type="protein sequence ID" value="MPL64423.1"/>
    <property type="molecule type" value="Genomic_DNA"/>
</dbReference>
<dbReference type="AlphaFoldDB" id="A0A644TBZ0"/>
<protein>
    <recommendedName>
        <fullName evidence="2">Alcohol acetyltransferase</fullName>
    </recommendedName>
</protein>